<evidence type="ECO:0000256" key="2">
    <source>
        <dbReference type="ARBA" id="ARBA00022419"/>
    </source>
</evidence>
<dbReference type="GO" id="GO:0005829">
    <property type="term" value="C:cytosol"/>
    <property type="evidence" value="ECO:0007669"/>
    <property type="project" value="TreeGrafter"/>
</dbReference>
<dbReference type="RefSeq" id="WP_183275283.1">
    <property type="nucleotide sequence ID" value="NZ_JACHXV010000008.1"/>
</dbReference>
<keyword evidence="3" id="KW-0456">Lyase</keyword>
<proteinExistence type="predicted"/>
<protein>
    <recommendedName>
        <fullName evidence="2">Phosphoenolpyruvate carboxylase</fullName>
    </recommendedName>
</protein>
<dbReference type="InterPro" id="IPR015813">
    <property type="entry name" value="Pyrv/PenolPyrv_kinase-like_dom"/>
</dbReference>
<keyword evidence="4" id="KW-1185">Reference proteome</keyword>
<dbReference type="AlphaFoldDB" id="A0A839V4N2"/>
<accession>A0A839V4N2</accession>
<dbReference type="GO" id="GO:0015977">
    <property type="term" value="P:carbon fixation"/>
    <property type="evidence" value="ECO:0007669"/>
    <property type="project" value="InterPro"/>
</dbReference>
<dbReference type="PANTHER" id="PTHR30523:SF6">
    <property type="entry name" value="PHOSPHOENOLPYRUVATE CARBOXYLASE"/>
    <property type="match status" value="1"/>
</dbReference>
<reference evidence="3 4" key="1">
    <citation type="submission" date="2020-08" db="EMBL/GenBank/DDBJ databases">
        <title>Genomic Encyclopedia of Type Strains, Phase III (KMG-III): the genomes of soil and plant-associated and newly described type strains.</title>
        <authorList>
            <person name="Whitman W."/>
        </authorList>
    </citation>
    <scope>NUCLEOTIDE SEQUENCE [LARGE SCALE GENOMIC DNA]</scope>
    <source>
        <strain evidence="3 4">CECT 8088</strain>
    </source>
</reference>
<dbReference type="PANTHER" id="PTHR30523">
    <property type="entry name" value="PHOSPHOENOLPYRUVATE CARBOXYLASE"/>
    <property type="match status" value="1"/>
</dbReference>
<comment type="function">
    <text evidence="1">Forms oxaloacetate, a four-carbon dicarboxylic acid source for the tricarboxylic acid cycle.</text>
</comment>
<name>A0A839V4N2_9PROT</name>
<gene>
    <name evidence="3" type="ORF">FHR90_002330</name>
</gene>
<dbReference type="SUPFAM" id="SSF51621">
    <property type="entry name" value="Phosphoenolpyruvate/pyruvate domain"/>
    <property type="match status" value="1"/>
</dbReference>
<evidence type="ECO:0000313" key="4">
    <source>
        <dbReference type="Proteomes" id="UP000557688"/>
    </source>
</evidence>
<dbReference type="Proteomes" id="UP000557688">
    <property type="component" value="Unassembled WGS sequence"/>
</dbReference>
<dbReference type="GO" id="GO:0008964">
    <property type="term" value="F:phosphoenolpyruvate carboxylase activity"/>
    <property type="evidence" value="ECO:0007669"/>
    <property type="project" value="InterPro"/>
</dbReference>
<evidence type="ECO:0000313" key="3">
    <source>
        <dbReference type="EMBL" id="MBB3174489.1"/>
    </source>
</evidence>
<keyword evidence="3" id="KW-0670">Pyruvate</keyword>
<evidence type="ECO:0000256" key="1">
    <source>
        <dbReference type="ARBA" id="ARBA00003670"/>
    </source>
</evidence>
<sequence length="950" mass="104010">MSETVETVETHAAEPAPAAPSLASLDTLRTVAARILERRARDPFANPVMAIAMRLSRQLDDGTITFADIAGLIRTLRDEALIARAGRLRRYVGLDNPVPVEARFEELAARLVRPDPQDSPVPFAQFRRAVERARFSAVFTAHPTFAVKPEVYAAIAAIADTPGTALPPIDSHRPSPPTLDDEFIWATAAMSRGRDAIDRLNRAMIAAAADCWPQSWRSVLPCPITLSSWVGYDTDGRTDIGWSDTIRLRLRMKSLQLSRLRTQLDTLDDTATAALRTRLDTALDTVAAQIAACPSNPTPEQSADFARALIGGASDAIRNPDDLAADFNAAMDALPPAGQISLATFRAGLVGHGMGLAHTQVRLNATQLHNVVRQRLGLTDSPEHPARRRALLAAINEHLDTTVAVPVDIGAILVEQTSAARLMMTVAQIAKHIDTASPVRFLIAETEGGYTLLAALWLATLFGIADRIEISPLFETADALERGAQVIEEALRSPHWRAYLRRTGKMALQFGYSDSGRYVGQLAATYLIERLRLKVVDLLVRHKLTEVEVILFDTHGESIGRGAHPFSLADRLDYISPIRSWQYFLSNGLALREESAIQGGDGYLLMGTERLAEATIATIAAHAFSQTLDPKGPDTDPVYDEPDFSADFFTAVATEMQALVEDPGYAAVLGAFGPSLIDRTGSRPPARQSDGGSVSARIRHPRELRAIPNNALLQQLGWCANTLQGLGAAAARHPETFDALRDDSPRFRRALDFAEHALAHSSTDVLRAIVVSLDPGVWLDRADHATDPAHRQALVGVARALERFDLWAITQSMFRRIQSDHLALRVAWPDMPQMALDTLLLHAIRIALIDHLWTLSTRIPYFSPRHGVTREALDDMILRLEIPTAQRVLAEAFPASAEISQTLDFGEPGPQMQEASYSREHAEIFRPIQTCFDLIREISIAVAHDIGAFG</sequence>
<dbReference type="GO" id="GO:0006099">
    <property type="term" value="P:tricarboxylic acid cycle"/>
    <property type="evidence" value="ECO:0007669"/>
    <property type="project" value="InterPro"/>
</dbReference>
<dbReference type="Pfam" id="PF00311">
    <property type="entry name" value="PEPcase"/>
    <property type="match status" value="1"/>
</dbReference>
<dbReference type="InterPro" id="IPR021135">
    <property type="entry name" value="PEP_COase"/>
</dbReference>
<comment type="caution">
    <text evidence="3">The sequence shown here is derived from an EMBL/GenBank/DDBJ whole genome shotgun (WGS) entry which is preliminary data.</text>
</comment>
<organism evidence="3 4">
    <name type="scientific">Endobacter medicaginis</name>
    <dbReference type="NCBI Taxonomy" id="1181271"/>
    <lineage>
        <taxon>Bacteria</taxon>
        <taxon>Pseudomonadati</taxon>
        <taxon>Pseudomonadota</taxon>
        <taxon>Alphaproteobacteria</taxon>
        <taxon>Acetobacterales</taxon>
        <taxon>Acetobacteraceae</taxon>
        <taxon>Endobacter</taxon>
    </lineage>
</organism>
<dbReference type="EMBL" id="JACHXV010000008">
    <property type="protein sequence ID" value="MBB3174489.1"/>
    <property type="molecule type" value="Genomic_DNA"/>
</dbReference>